<feature type="compositionally biased region" description="Acidic residues" evidence="1">
    <location>
        <begin position="16"/>
        <end position="26"/>
    </location>
</feature>
<feature type="region of interest" description="Disordered" evidence="1">
    <location>
        <begin position="1"/>
        <end position="106"/>
    </location>
</feature>
<comment type="caution">
    <text evidence="2">The sequence shown here is derived from an EMBL/GenBank/DDBJ whole genome shotgun (WGS) entry which is preliminary data.</text>
</comment>
<feature type="region of interest" description="Disordered" evidence="1">
    <location>
        <begin position="146"/>
        <end position="180"/>
    </location>
</feature>
<dbReference type="EMBL" id="JAAAUY010000122">
    <property type="protein sequence ID" value="KAF9334951.1"/>
    <property type="molecule type" value="Genomic_DNA"/>
</dbReference>
<accession>A0A9P5VP57</accession>
<sequence length="180" mass="21598">MNQQYGDSQEHGEVQENGEYEEDQEFAESHEIEIEEELEYREARGEQVQDSQQTLPFQGGAFTKFRSPRPLQSEFDFTRRATSNPRQQSVINLHNHRPPGKPDELVSPEVLMNAKVEANFKLQETKLRVEQDHLKREQRLEQERLRHQQELEQERMKHDQELEQERLKLEQGKLQHERRN</sequence>
<gene>
    <name evidence="2" type="ORF">BG006_001186</name>
</gene>
<dbReference type="Proteomes" id="UP000696485">
    <property type="component" value="Unassembled WGS sequence"/>
</dbReference>
<dbReference type="AlphaFoldDB" id="A0A9P5VP57"/>
<evidence type="ECO:0000256" key="1">
    <source>
        <dbReference type="SAM" id="MobiDB-lite"/>
    </source>
</evidence>
<evidence type="ECO:0000313" key="2">
    <source>
        <dbReference type="EMBL" id="KAF9334951.1"/>
    </source>
</evidence>
<proteinExistence type="predicted"/>
<feature type="compositionally biased region" description="Polar residues" evidence="1">
    <location>
        <begin position="80"/>
        <end position="92"/>
    </location>
</feature>
<protein>
    <submittedName>
        <fullName evidence="2">Uncharacterized protein</fullName>
    </submittedName>
</protein>
<evidence type="ECO:0000313" key="3">
    <source>
        <dbReference type="Proteomes" id="UP000696485"/>
    </source>
</evidence>
<name>A0A9P5VP57_9FUNG</name>
<organism evidence="2 3">
    <name type="scientific">Podila minutissima</name>
    <dbReference type="NCBI Taxonomy" id="64525"/>
    <lineage>
        <taxon>Eukaryota</taxon>
        <taxon>Fungi</taxon>
        <taxon>Fungi incertae sedis</taxon>
        <taxon>Mucoromycota</taxon>
        <taxon>Mortierellomycotina</taxon>
        <taxon>Mortierellomycetes</taxon>
        <taxon>Mortierellales</taxon>
        <taxon>Mortierellaceae</taxon>
        <taxon>Podila</taxon>
    </lineage>
</organism>
<keyword evidence="3" id="KW-1185">Reference proteome</keyword>
<reference evidence="2" key="1">
    <citation type="journal article" date="2020" name="Fungal Divers.">
        <title>Resolving the Mortierellaceae phylogeny through synthesis of multi-gene phylogenetics and phylogenomics.</title>
        <authorList>
            <person name="Vandepol N."/>
            <person name="Liber J."/>
            <person name="Desiro A."/>
            <person name="Na H."/>
            <person name="Kennedy M."/>
            <person name="Barry K."/>
            <person name="Grigoriev I.V."/>
            <person name="Miller A.N."/>
            <person name="O'Donnell K."/>
            <person name="Stajich J.E."/>
            <person name="Bonito G."/>
        </authorList>
    </citation>
    <scope>NUCLEOTIDE SEQUENCE</scope>
    <source>
        <strain evidence="2">NVP1</strain>
    </source>
</reference>